<dbReference type="OrthoDB" id="9800029at2"/>
<protein>
    <recommendedName>
        <fullName evidence="2">Response regulatory domain-containing protein</fullName>
    </recommendedName>
</protein>
<name>A0A410P3N6_VELA1</name>
<evidence type="ECO:0000259" key="2">
    <source>
        <dbReference type="PROSITE" id="PS50110"/>
    </source>
</evidence>
<dbReference type="SUPFAM" id="SSF52172">
    <property type="entry name" value="CheY-like"/>
    <property type="match status" value="1"/>
</dbReference>
<dbReference type="AlphaFoldDB" id="A0A410P3N6"/>
<feature type="domain" description="Response regulatory" evidence="2">
    <location>
        <begin position="25"/>
        <end position="139"/>
    </location>
</feature>
<dbReference type="KEGG" id="vai:BU251_02820"/>
<reference evidence="3 4" key="1">
    <citation type="submission" date="2017-01" db="EMBL/GenBank/DDBJ databases">
        <title>First insights into the biology of 'candidatus Vampirococcus archaeovorus'.</title>
        <authorList>
            <person name="Kizina J."/>
            <person name="Jordan S."/>
            <person name="Stueber K."/>
            <person name="Reinhardt R."/>
            <person name="Harder J."/>
        </authorList>
    </citation>
    <scope>NUCLEOTIDE SEQUENCE [LARGE SCALE GENOMIC DNA]</scope>
    <source>
        <strain evidence="3 4">LiM</strain>
    </source>
</reference>
<sequence>MSEVWRVLIRLFRQRQDYKIGTKLTILIAQKYYDPGQGFRELLEKSGYHTVSLSSHSEIFELLAQKRVDMVIVGVTTTIEYCESIMRQIKKMSLRTCVIVVSSLQDIRGKEKLIELGVQEWVYQPFNMEYIKRRVKEVLNV</sequence>
<evidence type="ECO:0000313" key="4">
    <source>
        <dbReference type="Proteomes" id="UP000287243"/>
    </source>
</evidence>
<dbReference type="PROSITE" id="PS50110">
    <property type="entry name" value="RESPONSE_REGULATORY"/>
    <property type="match status" value="1"/>
</dbReference>
<organism evidence="3 4">
    <name type="scientific">Velamenicoccus archaeovorus</name>
    <dbReference type="NCBI Taxonomy" id="1930593"/>
    <lineage>
        <taxon>Bacteria</taxon>
        <taxon>Pseudomonadati</taxon>
        <taxon>Candidatus Omnitrophota</taxon>
        <taxon>Candidatus Velamenicoccus</taxon>
    </lineage>
</organism>
<dbReference type="Gene3D" id="3.40.50.2300">
    <property type="match status" value="1"/>
</dbReference>
<keyword evidence="4" id="KW-1185">Reference proteome</keyword>
<evidence type="ECO:0000256" key="1">
    <source>
        <dbReference type="PROSITE-ProRule" id="PRU00169"/>
    </source>
</evidence>
<dbReference type="Pfam" id="PF00072">
    <property type="entry name" value="Response_reg"/>
    <property type="match status" value="1"/>
</dbReference>
<dbReference type="InterPro" id="IPR001789">
    <property type="entry name" value="Sig_transdc_resp-reg_receiver"/>
</dbReference>
<proteinExistence type="predicted"/>
<dbReference type="Proteomes" id="UP000287243">
    <property type="component" value="Chromosome"/>
</dbReference>
<accession>A0A410P3N6</accession>
<dbReference type="GO" id="GO:0000160">
    <property type="term" value="P:phosphorelay signal transduction system"/>
    <property type="evidence" value="ECO:0007669"/>
    <property type="project" value="InterPro"/>
</dbReference>
<dbReference type="EMBL" id="CP019384">
    <property type="protein sequence ID" value="QAT16740.1"/>
    <property type="molecule type" value="Genomic_DNA"/>
</dbReference>
<comment type="caution">
    <text evidence="1">Lacks conserved residue(s) required for the propagation of feature annotation.</text>
</comment>
<dbReference type="InterPro" id="IPR011006">
    <property type="entry name" value="CheY-like_superfamily"/>
</dbReference>
<gene>
    <name evidence="3" type="ORF">BU251_02820</name>
</gene>
<evidence type="ECO:0000313" key="3">
    <source>
        <dbReference type="EMBL" id="QAT16740.1"/>
    </source>
</evidence>